<evidence type="ECO:0000256" key="5">
    <source>
        <dbReference type="SAM" id="MobiDB-lite"/>
    </source>
</evidence>
<evidence type="ECO:0000313" key="10">
    <source>
        <dbReference type="EMBL" id="CAF1990116.1"/>
    </source>
</evidence>
<evidence type="ECO:0000259" key="7">
    <source>
        <dbReference type="Pfam" id="PF17682"/>
    </source>
</evidence>
<protein>
    <recommendedName>
        <fullName evidence="12">Transcription factor IIIC subunit 5 HTH domain-containing protein</fullName>
    </recommendedName>
</protein>
<keyword evidence="4" id="KW-0539">Nucleus</keyword>
<dbReference type="GO" id="GO:0001002">
    <property type="term" value="F:RNA polymerase III type 1 promoter sequence-specific DNA binding"/>
    <property type="evidence" value="ECO:0007669"/>
    <property type="project" value="TreeGrafter"/>
</dbReference>
<dbReference type="Proteomes" id="UP000663824">
    <property type="component" value="Unassembled WGS sequence"/>
</dbReference>
<dbReference type="GO" id="GO:0000127">
    <property type="term" value="C:transcription factor TFIIIC complex"/>
    <property type="evidence" value="ECO:0007669"/>
    <property type="project" value="InterPro"/>
</dbReference>
<dbReference type="InterPro" id="IPR041499">
    <property type="entry name" value="Tfc1/Sfc1_N"/>
</dbReference>
<dbReference type="OrthoDB" id="5598268at2759"/>
<organism evidence="9 11">
    <name type="scientific">Rotaria magnacalcarata</name>
    <dbReference type="NCBI Taxonomy" id="392030"/>
    <lineage>
        <taxon>Eukaryota</taxon>
        <taxon>Metazoa</taxon>
        <taxon>Spiralia</taxon>
        <taxon>Gnathifera</taxon>
        <taxon>Rotifera</taxon>
        <taxon>Eurotatoria</taxon>
        <taxon>Bdelloidea</taxon>
        <taxon>Philodinida</taxon>
        <taxon>Philodinidae</taxon>
        <taxon>Rotaria</taxon>
    </lineage>
</organism>
<feature type="region of interest" description="Disordered" evidence="5">
    <location>
        <begin position="425"/>
        <end position="487"/>
    </location>
</feature>
<name>A0A815NL02_9BILA</name>
<dbReference type="PANTHER" id="PTHR13230:SF5">
    <property type="entry name" value="GENERAL TRANSCRIPTION FACTOR 3C POLYPEPTIDE 5"/>
    <property type="match status" value="1"/>
</dbReference>
<evidence type="ECO:0000313" key="9">
    <source>
        <dbReference type="EMBL" id="CAF1434657.1"/>
    </source>
</evidence>
<dbReference type="InterPro" id="IPR040454">
    <property type="entry name" value="TF_IIIC_Tfc1/Sfc1"/>
</dbReference>
<proteinExistence type="predicted"/>
<dbReference type="GO" id="GO:0006384">
    <property type="term" value="P:transcription initiation at RNA polymerase III promoter"/>
    <property type="evidence" value="ECO:0007669"/>
    <property type="project" value="InterPro"/>
</dbReference>
<evidence type="ECO:0000256" key="3">
    <source>
        <dbReference type="ARBA" id="ARBA00023163"/>
    </source>
</evidence>
<comment type="caution">
    <text evidence="9">The sequence shown here is derived from an EMBL/GenBank/DDBJ whole genome shotgun (WGS) entry which is preliminary data.</text>
</comment>
<feature type="domain" description="Transcription factor IIIC subunit 5 HTH" evidence="6">
    <location>
        <begin position="149"/>
        <end position="302"/>
    </location>
</feature>
<dbReference type="InterPro" id="IPR019136">
    <property type="entry name" value="TF_IIIC_su-5_HTH"/>
</dbReference>
<evidence type="ECO:0000256" key="4">
    <source>
        <dbReference type="ARBA" id="ARBA00023242"/>
    </source>
</evidence>
<dbReference type="PANTHER" id="PTHR13230">
    <property type="entry name" value="GENERAL TRANSCRIPTION FACTOR IIIC, POLYPEPTIDE 5"/>
    <property type="match status" value="1"/>
</dbReference>
<keyword evidence="3" id="KW-0804">Transcription</keyword>
<evidence type="ECO:0000259" key="6">
    <source>
        <dbReference type="Pfam" id="PF09734"/>
    </source>
</evidence>
<dbReference type="EMBL" id="CAJNRE010002754">
    <property type="protein sequence ID" value="CAF1990116.1"/>
    <property type="molecule type" value="Genomic_DNA"/>
</dbReference>
<dbReference type="GO" id="GO:0005634">
    <property type="term" value="C:nucleus"/>
    <property type="evidence" value="ECO:0007669"/>
    <property type="project" value="UniProtKB-SubCell"/>
</dbReference>
<evidence type="ECO:0000256" key="2">
    <source>
        <dbReference type="ARBA" id="ARBA00023125"/>
    </source>
</evidence>
<dbReference type="Proteomes" id="UP000663855">
    <property type="component" value="Unassembled WGS sequence"/>
</dbReference>
<dbReference type="EMBL" id="CAJNOW010002589">
    <property type="protein sequence ID" value="CAF1357721.1"/>
    <property type="molecule type" value="Genomic_DNA"/>
</dbReference>
<dbReference type="Pfam" id="PF09734">
    <property type="entry name" value="Tau95"/>
    <property type="match status" value="1"/>
</dbReference>
<dbReference type="Pfam" id="PF17682">
    <property type="entry name" value="Tau95_N"/>
    <property type="match status" value="1"/>
</dbReference>
<evidence type="ECO:0000313" key="8">
    <source>
        <dbReference type="EMBL" id="CAF1357721.1"/>
    </source>
</evidence>
<sequence>MSTSSIPIESLQLIYTVQHPCNVVNTDRAIETLGGRQRLVDAFTHTTTSQLTCAFTPSNIYERPLRADRHKSTGILIRLRRNKRTKTVTSIHVIGILDTSYSFESLADFQYLPMIKKDDHQYESFLNRLALNRQCLDKENLERQCPLMCIPAIFSRFFDPTDYAFRPEPKARPKRTATTITRTKQAINSNKLTKRNVRSSSAHHIGFDTASAPTGPKSLNDLYTNVDQSIITQLRRLFEQRPVWTRNSLLYHLKITEVILKRIIHHVAYFFCNGPWNRCWLKYGYDPRLDTKSKIYQIVDYRVRAILDPEKNLVKSRTSRAYHRSSLIPGQISTTATTISASNTKNYAEEMYMFKRTSLPLARSIHYQLIDIQLDEVQQMVHSNDGLELECTEADGWCVTDYQNRAREMMSAAHEQVYRQYQREREQNATADDDDGSQQLEDDEDNDDDDEDDDDQNEETNEEEEDDDDDNDDDDDEDMEDDSRDET</sequence>
<dbReference type="EMBL" id="CAJNOV010011049">
    <property type="protein sequence ID" value="CAF1434657.1"/>
    <property type="molecule type" value="Genomic_DNA"/>
</dbReference>
<dbReference type="AlphaFoldDB" id="A0A815NL02"/>
<accession>A0A815NL02</accession>
<keyword evidence="2" id="KW-0238">DNA-binding</keyword>
<comment type="subcellular location">
    <subcellularLocation>
        <location evidence="1">Nucleus</location>
    </subcellularLocation>
</comment>
<feature type="compositionally biased region" description="Acidic residues" evidence="5">
    <location>
        <begin position="431"/>
        <end position="487"/>
    </location>
</feature>
<evidence type="ECO:0000313" key="11">
    <source>
        <dbReference type="Proteomes" id="UP000663855"/>
    </source>
</evidence>
<evidence type="ECO:0000256" key="1">
    <source>
        <dbReference type="ARBA" id="ARBA00004123"/>
    </source>
</evidence>
<dbReference type="Gene3D" id="3.30.200.160">
    <property type="entry name" value="TFIIIC, subcomplex tauA, subunit Sfc1, barrel domain"/>
    <property type="match status" value="1"/>
</dbReference>
<evidence type="ECO:0008006" key="12">
    <source>
        <dbReference type="Google" id="ProtNLM"/>
    </source>
</evidence>
<reference evidence="9" key="1">
    <citation type="submission" date="2021-02" db="EMBL/GenBank/DDBJ databases">
        <authorList>
            <person name="Nowell W R."/>
        </authorList>
    </citation>
    <scope>NUCLEOTIDE SEQUENCE</scope>
</reference>
<gene>
    <name evidence="9" type="ORF">CJN711_LOCUS23751</name>
    <name evidence="8" type="ORF">KQP761_LOCUS7570</name>
    <name evidence="10" type="ORF">MBJ925_LOCUS7727</name>
</gene>
<dbReference type="InterPro" id="IPR042536">
    <property type="entry name" value="TFIIIC_tauA_Sfc1"/>
</dbReference>
<feature type="domain" description="Transcription factor IIIC subunit Tfc1/Sfc1 triple barrel" evidence="7">
    <location>
        <begin position="16"/>
        <end position="112"/>
    </location>
</feature>
<dbReference type="Proteomes" id="UP000663834">
    <property type="component" value="Unassembled WGS sequence"/>
</dbReference>
<dbReference type="GO" id="GO:0001003">
    <property type="term" value="F:RNA polymerase III type 2 promoter sequence-specific DNA binding"/>
    <property type="evidence" value="ECO:0007669"/>
    <property type="project" value="TreeGrafter"/>
</dbReference>